<evidence type="ECO:0000313" key="2">
    <source>
        <dbReference type="EMBL" id="KAL0119352.1"/>
    </source>
</evidence>
<dbReference type="AlphaFoldDB" id="A0AAW2FZQ6"/>
<proteinExistence type="predicted"/>
<accession>A0AAW2FZQ6</accession>
<name>A0AAW2FZQ6_9HYME</name>
<protein>
    <submittedName>
        <fullName evidence="2">Uncharacterized protein</fullName>
    </submittedName>
</protein>
<organism evidence="2 3">
    <name type="scientific">Cardiocondyla obscurior</name>
    <dbReference type="NCBI Taxonomy" id="286306"/>
    <lineage>
        <taxon>Eukaryota</taxon>
        <taxon>Metazoa</taxon>
        <taxon>Ecdysozoa</taxon>
        <taxon>Arthropoda</taxon>
        <taxon>Hexapoda</taxon>
        <taxon>Insecta</taxon>
        <taxon>Pterygota</taxon>
        <taxon>Neoptera</taxon>
        <taxon>Endopterygota</taxon>
        <taxon>Hymenoptera</taxon>
        <taxon>Apocrita</taxon>
        <taxon>Aculeata</taxon>
        <taxon>Formicoidea</taxon>
        <taxon>Formicidae</taxon>
        <taxon>Myrmicinae</taxon>
        <taxon>Cardiocondyla</taxon>
    </lineage>
</organism>
<dbReference type="EMBL" id="JADYXP020000007">
    <property type="protein sequence ID" value="KAL0119352.1"/>
    <property type="molecule type" value="Genomic_DNA"/>
</dbReference>
<evidence type="ECO:0000256" key="1">
    <source>
        <dbReference type="SAM" id="MobiDB-lite"/>
    </source>
</evidence>
<evidence type="ECO:0000313" key="3">
    <source>
        <dbReference type="Proteomes" id="UP001430953"/>
    </source>
</evidence>
<sequence length="115" mass="12336">MIPPQIGLGDENPAGCYSAAPALDGPLCAVASLSSSRKVPTETEDTIDPLPVRARPEKSDVATPPVQALRFTGPLRLFSGTPSPRRRDQKLATRKTRSKKPVLPRIITAIGMYTT</sequence>
<comment type="caution">
    <text evidence="2">The sequence shown here is derived from an EMBL/GenBank/DDBJ whole genome shotgun (WGS) entry which is preliminary data.</text>
</comment>
<gene>
    <name evidence="2" type="ORF">PUN28_007696</name>
</gene>
<keyword evidence="3" id="KW-1185">Reference proteome</keyword>
<reference evidence="2 3" key="1">
    <citation type="submission" date="2023-03" db="EMBL/GenBank/DDBJ databases">
        <title>High recombination rates correlate with genetic variation in Cardiocondyla obscurior ants.</title>
        <authorList>
            <person name="Errbii M."/>
        </authorList>
    </citation>
    <scope>NUCLEOTIDE SEQUENCE [LARGE SCALE GENOMIC DNA]</scope>
    <source>
        <strain evidence="2">Alpha-2009</strain>
        <tissue evidence="2">Whole body</tissue>
    </source>
</reference>
<dbReference type="Proteomes" id="UP001430953">
    <property type="component" value="Unassembled WGS sequence"/>
</dbReference>
<feature type="region of interest" description="Disordered" evidence="1">
    <location>
        <begin position="33"/>
        <end position="99"/>
    </location>
</feature>